<comment type="caution">
    <text evidence="1">The sequence shown here is derived from an EMBL/GenBank/DDBJ whole genome shotgun (WGS) entry which is preliminary data.</text>
</comment>
<dbReference type="Proteomes" id="UP000789759">
    <property type="component" value="Unassembled WGS sequence"/>
</dbReference>
<sequence length="248" mass="28560">MLNDKTNNEVKYYKIYVKECEETYTKPYSYSKAGGSMGYLTYHLSDKYNITVNNYREHLDSSQEITLIYGSLSENSEQTLENLSDNNTSVSSSDKVNIPLARTKSVTELNNTNTIKDLSSAKCKKLLEKMHATIYLSLDELWSISDEVELKASMLDPRMLKLLPFTTVDKHKNTEAQIHTELSILDTQFKQNNNNTETCITTEEEEYNLLNAELWGLLSIFVPQTITEDELTRYLKEQIAYKSQDLLI</sequence>
<organism evidence="1 2">
    <name type="scientific">Cetraspora pellucida</name>
    <dbReference type="NCBI Taxonomy" id="1433469"/>
    <lineage>
        <taxon>Eukaryota</taxon>
        <taxon>Fungi</taxon>
        <taxon>Fungi incertae sedis</taxon>
        <taxon>Mucoromycota</taxon>
        <taxon>Glomeromycotina</taxon>
        <taxon>Glomeromycetes</taxon>
        <taxon>Diversisporales</taxon>
        <taxon>Gigasporaceae</taxon>
        <taxon>Cetraspora</taxon>
    </lineage>
</organism>
<name>A0A9N9EBX1_9GLOM</name>
<accession>A0A9N9EBX1</accession>
<evidence type="ECO:0000313" key="1">
    <source>
        <dbReference type="EMBL" id="CAG8668610.1"/>
    </source>
</evidence>
<dbReference type="OrthoDB" id="2435819at2759"/>
<keyword evidence="2" id="KW-1185">Reference proteome</keyword>
<proteinExistence type="predicted"/>
<dbReference type="EMBL" id="CAJVQA010008230">
    <property type="protein sequence ID" value="CAG8668610.1"/>
    <property type="molecule type" value="Genomic_DNA"/>
</dbReference>
<evidence type="ECO:0000313" key="2">
    <source>
        <dbReference type="Proteomes" id="UP000789759"/>
    </source>
</evidence>
<gene>
    <name evidence="1" type="ORF">CPELLU_LOCUS10156</name>
</gene>
<dbReference type="AlphaFoldDB" id="A0A9N9EBX1"/>
<reference evidence="1" key="1">
    <citation type="submission" date="2021-06" db="EMBL/GenBank/DDBJ databases">
        <authorList>
            <person name="Kallberg Y."/>
            <person name="Tangrot J."/>
            <person name="Rosling A."/>
        </authorList>
    </citation>
    <scope>NUCLEOTIDE SEQUENCE</scope>
    <source>
        <strain evidence="1">FL966</strain>
    </source>
</reference>
<protein>
    <submittedName>
        <fullName evidence="1">23487_t:CDS:1</fullName>
    </submittedName>
</protein>